<dbReference type="AlphaFoldDB" id="A0A238ZEQ7"/>
<sequence length="549" mass="59532">MPIRGLSACFGLVVLVVSACSGADPDDGATADPSATATGEPTRGGTLVAAIDSDPGSLNPAISTSGGTHTASELLFNGLVELDEQLEPVAELAESWEVLEDGAVYRFDLRNGVTWHDGEPFTSADVKFTFEEMLLELHSRTAASVGAALQSIETPDPDTVEFRFREPYAPFLLQLGVTEAPILPMHVYEGTDVQENPANIDPIGTGPFRLESYTPDSELRFVAYEDYFKPDLPYLDEVVMRIIPDPGNQVVALEAGEVDWLFGAPGPELELLRQAGGFGFFETAVNPGGSNCIMTVSFNLERPMFQDVALRRAIGTALDRDQFLERVLFGQGRVAEAPISSGIPFAHAAGLEGMPQFDAAEAEQLLDEAGWQREGDGVRTASGVDGVPDGTPLAFDFLHFPSFEAYGDLVRAQLGEVGIEVELVPLEPPVFAERVFTDREFDTNIISYCNGADPEIGVKRMYLSSNVGPVPFSNSSAYRNPDVDRLFEQARTTVDLAERGEIYRELQEQLVEDLPYLWIVETESGRVFTDDCAGFGPAGHFAETAYCAS</sequence>
<proteinExistence type="inferred from homology"/>
<evidence type="ECO:0000259" key="6">
    <source>
        <dbReference type="Pfam" id="PF00496"/>
    </source>
</evidence>
<gene>
    <name evidence="7" type="ORF">SAMN06272737_12833</name>
</gene>
<feature type="chain" id="PRO_5013325867" evidence="5">
    <location>
        <begin position="24"/>
        <end position="549"/>
    </location>
</feature>
<reference evidence="7 8" key="1">
    <citation type="submission" date="2017-06" db="EMBL/GenBank/DDBJ databases">
        <authorList>
            <person name="Kim H.J."/>
            <person name="Triplett B.A."/>
        </authorList>
    </citation>
    <scope>NUCLEOTIDE SEQUENCE [LARGE SCALE GENOMIC DNA]</scope>
    <source>
        <strain evidence="7 8">DSM 44272</strain>
    </source>
</reference>
<evidence type="ECO:0000256" key="2">
    <source>
        <dbReference type="ARBA" id="ARBA00022448"/>
    </source>
</evidence>
<name>A0A238ZEQ7_9ACTN</name>
<dbReference type="InterPro" id="IPR000914">
    <property type="entry name" value="SBP_5_dom"/>
</dbReference>
<dbReference type="Gene3D" id="3.40.190.10">
    <property type="entry name" value="Periplasmic binding protein-like II"/>
    <property type="match status" value="1"/>
</dbReference>
<keyword evidence="8" id="KW-1185">Reference proteome</keyword>
<dbReference type="CDD" id="cd08517">
    <property type="entry name" value="PBP2_NikA_DppA_OppA_like_13"/>
    <property type="match status" value="1"/>
</dbReference>
<evidence type="ECO:0000256" key="3">
    <source>
        <dbReference type="ARBA" id="ARBA00022729"/>
    </source>
</evidence>
<dbReference type="PANTHER" id="PTHR30290:SF9">
    <property type="entry name" value="OLIGOPEPTIDE-BINDING PROTEIN APPA"/>
    <property type="match status" value="1"/>
</dbReference>
<evidence type="ECO:0000313" key="8">
    <source>
        <dbReference type="Proteomes" id="UP000198403"/>
    </source>
</evidence>
<dbReference type="InterPro" id="IPR039424">
    <property type="entry name" value="SBP_5"/>
</dbReference>
<evidence type="ECO:0000256" key="4">
    <source>
        <dbReference type="SAM" id="MobiDB-lite"/>
    </source>
</evidence>
<dbReference type="SUPFAM" id="SSF53850">
    <property type="entry name" value="Periplasmic binding protein-like II"/>
    <property type="match status" value="1"/>
</dbReference>
<dbReference type="Pfam" id="PF00496">
    <property type="entry name" value="SBP_bac_5"/>
    <property type="match status" value="1"/>
</dbReference>
<dbReference type="GO" id="GO:0015833">
    <property type="term" value="P:peptide transport"/>
    <property type="evidence" value="ECO:0007669"/>
    <property type="project" value="TreeGrafter"/>
</dbReference>
<comment type="similarity">
    <text evidence="1">Belongs to the bacterial solute-binding protein 5 family.</text>
</comment>
<dbReference type="OrthoDB" id="9046151at2"/>
<feature type="domain" description="Solute-binding protein family 5" evidence="6">
    <location>
        <begin position="87"/>
        <end position="457"/>
    </location>
</feature>
<feature type="region of interest" description="Disordered" evidence="4">
    <location>
        <begin position="25"/>
        <end position="44"/>
    </location>
</feature>
<dbReference type="GO" id="GO:0042597">
    <property type="term" value="C:periplasmic space"/>
    <property type="evidence" value="ECO:0007669"/>
    <property type="project" value="UniProtKB-ARBA"/>
</dbReference>
<dbReference type="EMBL" id="FZNO01000028">
    <property type="protein sequence ID" value="SNR82006.1"/>
    <property type="molecule type" value="Genomic_DNA"/>
</dbReference>
<evidence type="ECO:0000256" key="1">
    <source>
        <dbReference type="ARBA" id="ARBA00005695"/>
    </source>
</evidence>
<protein>
    <submittedName>
        <fullName evidence="7">Peptide/nickel transport system substrate-binding protein</fullName>
    </submittedName>
</protein>
<feature type="compositionally biased region" description="Low complexity" evidence="4">
    <location>
        <begin position="30"/>
        <end position="39"/>
    </location>
</feature>
<dbReference type="PANTHER" id="PTHR30290">
    <property type="entry name" value="PERIPLASMIC BINDING COMPONENT OF ABC TRANSPORTER"/>
    <property type="match status" value="1"/>
</dbReference>
<keyword evidence="2" id="KW-0813">Transport</keyword>
<evidence type="ECO:0000256" key="5">
    <source>
        <dbReference type="SAM" id="SignalP"/>
    </source>
</evidence>
<organism evidence="7 8">
    <name type="scientific">Blastococcus mobilis</name>
    <dbReference type="NCBI Taxonomy" id="1938746"/>
    <lineage>
        <taxon>Bacteria</taxon>
        <taxon>Bacillati</taxon>
        <taxon>Actinomycetota</taxon>
        <taxon>Actinomycetes</taxon>
        <taxon>Geodermatophilales</taxon>
        <taxon>Geodermatophilaceae</taxon>
        <taxon>Blastococcus</taxon>
    </lineage>
</organism>
<evidence type="ECO:0000313" key="7">
    <source>
        <dbReference type="EMBL" id="SNR82006.1"/>
    </source>
</evidence>
<dbReference type="PROSITE" id="PS51257">
    <property type="entry name" value="PROKAR_LIPOPROTEIN"/>
    <property type="match status" value="1"/>
</dbReference>
<dbReference type="RefSeq" id="WP_141137579.1">
    <property type="nucleotide sequence ID" value="NZ_FZNO01000028.1"/>
</dbReference>
<dbReference type="Gene3D" id="3.10.105.10">
    <property type="entry name" value="Dipeptide-binding Protein, Domain 3"/>
    <property type="match status" value="1"/>
</dbReference>
<dbReference type="Proteomes" id="UP000198403">
    <property type="component" value="Unassembled WGS sequence"/>
</dbReference>
<dbReference type="GO" id="GO:0043190">
    <property type="term" value="C:ATP-binding cassette (ABC) transporter complex"/>
    <property type="evidence" value="ECO:0007669"/>
    <property type="project" value="InterPro"/>
</dbReference>
<dbReference type="PIRSF" id="PIRSF002741">
    <property type="entry name" value="MppA"/>
    <property type="match status" value="1"/>
</dbReference>
<dbReference type="GO" id="GO:1904680">
    <property type="term" value="F:peptide transmembrane transporter activity"/>
    <property type="evidence" value="ECO:0007669"/>
    <property type="project" value="TreeGrafter"/>
</dbReference>
<keyword evidence="3 5" id="KW-0732">Signal</keyword>
<accession>A0A238ZEQ7</accession>
<dbReference type="InterPro" id="IPR030678">
    <property type="entry name" value="Peptide/Ni-bd"/>
</dbReference>
<feature type="signal peptide" evidence="5">
    <location>
        <begin position="1"/>
        <end position="23"/>
    </location>
</feature>